<accession>X6MPR8</accession>
<comment type="caution">
    <text evidence="1">The sequence shown here is derived from an EMBL/GenBank/DDBJ whole genome shotgun (WGS) entry which is preliminary data.</text>
</comment>
<dbReference type="EMBL" id="ASPP01019477">
    <property type="protein sequence ID" value="ETO15090.1"/>
    <property type="molecule type" value="Genomic_DNA"/>
</dbReference>
<organism evidence="1 2">
    <name type="scientific">Reticulomyxa filosa</name>
    <dbReference type="NCBI Taxonomy" id="46433"/>
    <lineage>
        <taxon>Eukaryota</taxon>
        <taxon>Sar</taxon>
        <taxon>Rhizaria</taxon>
        <taxon>Retaria</taxon>
        <taxon>Foraminifera</taxon>
        <taxon>Monothalamids</taxon>
        <taxon>Reticulomyxidae</taxon>
        <taxon>Reticulomyxa</taxon>
    </lineage>
</organism>
<protein>
    <submittedName>
        <fullName evidence="1">Uncharacterized protein</fullName>
    </submittedName>
</protein>
<keyword evidence="2" id="KW-1185">Reference proteome</keyword>
<reference evidence="1 2" key="1">
    <citation type="journal article" date="2013" name="Curr. Biol.">
        <title>The Genome of the Foraminiferan Reticulomyxa filosa.</title>
        <authorList>
            <person name="Glockner G."/>
            <person name="Hulsmann N."/>
            <person name="Schleicher M."/>
            <person name="Noegel A.A."/>
            <person name="Eichinger L."/>
            <person name="Gallinger C."/>
            <person name="Pawlowski J."/>
            <person name="Sierra R."/>
            <person name="Euteneuer U."/>
            <person name="Pillet L."/>
            <person name="Moustafa A."/>
            <person name="Platzer M."/>
            <person name="Groth M."/>
            <person name="Szafranski K."/>
            <person name="Schliwa M."/>
        </authorList>
    </citation>
    <scope>NUCLEOTIDE SEQUENCE [LARGE SCALE GENOMIC DNA]</scope>
</reference>
<name>X6MPR8_RETFI</name>
<sequence>MGNRNTTQKSSEQKQKDSTISTSFQVLNDSFTPLANLEHNQHIITSAPFQILKDLSNQFSQSQCVLYKHEILICECYSYHTLKNEYKFICKYPSAIKLHGHCVVKLINNNEITLLSFGGLFKHTLIMKYVSIWSDISKKLNNHNEWIPFTDNHNHPIIIGRDEDDYWWNVFDLNIFQFIKHDILSTDDIFYQIY</sequence>
<dbReference type="AlphaFoldDB" id="X6MPR8"/>
<proteinExistence type="predicted"/>
<gene>
    <name evidence="1" type="ORF">RFI_22274</name>
</gene>
<dbReference type="Proteomes" id="UP000023152">
    <property type="component" value="Unassembled WGS sequence"/>
</dbReference>
<evidence type="ECO:0000313" key="1">
    <source>
        <dbReference type="EMBL" id="ETO15090.1"/>
    </source>
</evidence>
<evidence type="ECO:0000313" key="2">
    <source>
        <dbReference type="Proteomes" id="UP000023152"/>
    </source>
</evidence>